<accession>A0A4R2NHH2</accession>
<reference evidence="1 2" key="1">
    <citation type="submission" date="2019-03" db="EMBL/GenBank/DDBJ databases">
        <title>Genomic Encyclopedia of Type Strains, Phase IV (KMG-IV): sequencing the most valuable type-strain genomes for metagenomic binning, comparative biology and taxonomic classification.</title>
        <authorList>
            <person name="Goeker M."/>
        </authorList>
    </citation>
    <scope>NUCLEOTIDE SEQUENCE [LARGE SCALE GENOMIC DNA]</scope>
    <source>
        <strain evidence="1 2">DSM 2781</strain>
    </source>
</reference>
<dbReference type="Gene3D" id="3.40.50.1000">
    <property type="entry name" value="HAD superfamily/HAD-like"/>
    <property type="match status" value="1"/>
</dbReference>
<dbReference type="AlphaFoldDB" id="A0A4R2NHH2"/>
<dbReference type="GO" id="GO:0008967">
    <property type="term" value="F:phosphoglycolate phosphatase activity"/>
    <property type="evidence" value="ECO:0007669"/>
    <property type="project" value="TreeGrafter"/>
</dbReference>
<evidence type="ECO:0000313" key="1">
    <source>
        <dbReference type="EMBL" id="TCP20672.1"/>
    </source>
</evidence>
<dbReference type="Gene3D" id="1.10.150.240">
    <property type="entry name" value="Putative phosphatase, domain 2"/>
    <property type="match status" value="1"/>
</dbReference>
<dbReference type="NCBIfam" id="TIGR01549">
    <property type="entry name" value="HAD-SF-IA-v1"/>
    <property type="match status" value="1"/>
</dbReference>
<sequence>MSGLKLVVFDVDGTLVDSQDMIVRSVSEAFAGLDLPVPDRAAILSIVGLSLPQAFARLAPDLSPAGLEAAATAYRQSFFAQRQADGAGAAVLYPGARAALDGLRARDEVLMGVATGKARRGLVHVIDTHGLHGYFQTTQTADDHPSKPHPSMLQAALAETGLDPRDAVMIGDTSFDIEMGRAAGYRTVGVAWGYHPVEALHTAGADRVIGDFAALDAVLSEMWEG</sequence>
<dbReference type="NCBIfam" id="TIGR01509">
    <property type="entry name" value="HAD-SF-IA-v3"/>
    <property type="match status" value="1"/>
</dbReference>
<proteinExistence type="predicted"/>
<dbReference type="OrthoDB" id="9793014at2"/>
<dbReference type="InterPro" id="IPR036412">
    <property type="entry name" value="HAD-like_sf"/>
</dbReference>
<dbReference type="SFLD" id="SFLDG01129">
    <property type="entry name" value="C1.5:_HAD__Beta-PGM__Phosphata"/>
    <property type="match status" value="1"/>
</dbReference>
<dbReference type="Pfam" id="PF13419">
    <property type="entry name" value="HAD_2"/>
    <property type="match status" value="1"/>
</dbReference>
<name>A0A4R2NHH2_RHOAD</name>
<dbReference type="InterPro" id="IPR041492">
    <property type="entry name" value="HAD_2"/>
</dbReference>
<keyword evidence="2" id="KW-1185">Reference proteome</keyword>
<dbReference type="GO" id="GO:0006281">
    <property type="term" value="P:DNA repair"/>
    <property type="evidence" value="ECO:0007669"/>
    <property type="project" value="TreeGrafter"/>
</dbReference>
<dbReference type="InterPro" id="IPR006439">
    <property type="entry name" value="HAD-SF_hydro_IA"/>
</dbReference>
<dbReference type="InterPro" id="IPR050155">
    <property type="entry name" value="HAD-like_hydrolase_sf"/>
</dbReference>
<dbReference type="SFLD" id="SFLDG01135">
    <property type="entry name" value="C1.5.6:_HAD__Beta-PGM__Phospha"/>
    <property type="match status" value="1"/>
</dbReference>
<gene>
    <name evidence="1" type="ORF">EV656_11819</name>
</gene>
<dbReference type="EMBL" id="SLXL01000018">
    <property type="protein sequence ID" value="TCP20672.1"/>
    <property type="molecule type" value="Genomic_DNA"/>
</dbReference>
<dbReference type="SUPFAM" id="SSF56784">
    <property type="entry name" value="HAD-like"/>
    <property type="match status" value="1"/>
</dbReference>
<dbReference type="InterPro" id="IPR023198">
    <property type="entry name" value="PGP-like_dom2"/>
</dbReference>
<comment type="caution">
    <text evidence="1">The sequence shown here is derived from an EMBL/GenBank/DDBJ whole genome shotgun (WGS) entry which is preliminary data.</text>
</comment>
<dbReference type="InterPro" id="IPR023214">
    <property type="entry name" value="HAD_sf"/>
</dbReference>
<dbReference type="SFLD" id="SFLDS00003">
    <property type="entry name" value="Haloacid_Dehalogenase"/>
    <property type="match status" value="1"/>
</dbReference>
<dbReference type="PANTHER" id="PTHR43434:SF24">
    <property type="entry name" value="HYDROLASE-RELATED"/>
    <property type="match status" value="1"/>
</dbReference>
<protein>
    <submittedName>
        <fullName evidence="1">Phosphoglycolate phosphatase</fullName>
    </submittedName>
</protein>
<dbReference type="RefSeq" id="WP_132605638.1">
    <property type="nucleotide sequence ID" value="NZ_NRRP01000039.1"/>
</dbReference>
<dbReference type="GO" id="GO:0005829">
    <property type="term" value="C:cytosol"/>
    <property type="evidence" value="ECO:0007669"/>
    <property type="project" value="TreeGrafter"/>
</dbReference>
<organism evidence="1 2">
    <name type="scientific">Rhodovulum adriaticum</name>
    <name type="common">Rhodopseudomonas adriatica</name>
    <dbReference type="NCBI Taxonomy" id="35804"/>
    <lineage>
        <taxon>Bacteria</taxon>
        <taxon>Pseudomonadati</taxon>
        <taxon>Pseudomonadota</taxon>
        <taxon>Alphaproteobacteria</taxon>
        <taxon>Rhodobacterales</taxon>
        <taxon>Paracoccaceae</taxon>
        <taxon>Rhodovulum</taxon>
    </lineage>
</organism>
<evidence type="ECO:0000313" key="2">
    <source>
        <dbReference type="Proteomes" id="UP000295733"/>
    </source>
</evidence>
<dbReference type="PANTHER" id="PTHR43434">
    <property type="entry name" value="PHOSPHOGLYCOLATE PHOSPHATASE"/>
    <property type="match status" value="1"/>
</dbReference>
<dbReference type="Proteomes" id="UP000295733">
    <property type="component" value="Unassembled WGS sequence"/>
</dbReference>